<dbReference type="PROSITE" id="PS50043">
    <property type="entry name" value="HTH_LUXR_2"/>
    <property type="match status" value="1"/>
</dbReference>
<reference evidence="5" key="1">
    <citation type="submission" date="2023-07" db="EMBL/GenBank/DDBJ databases">
        <title>30 novel species of actinomycetes from the DSMZ collection.</title>
        <authorList>
            <person name="Nouioui I."/>
        </authorList>
    </citation>
    <scope>NUCLEOTIDE SEQUENCE [LARGE SCALE GENOMIC DNA]</scope>
    <source>
        <strain evidence="5">DSM 45834</strain>
    </source>
</reference>
<evidence type="ECO:0000256" key="2">
    <source>
        <dbReference type="ARBA" id="ARBA00022840"/>
    </source>
</evidence>
<dbReference type="InterPro" id="IPR016032">
    <property type="entry name" value="Sig_transdc_resp-reg_C-effctor"/>
</dbReference>
<dbReference type="Pfam" id="PF13191">
    <property type="entry name" value="AAA_16"/>
    <property type="match status" value="1"/>
</dbReference>
<evidence type="ECO:0000259" key="3">
    <source>
        <dbReference type="PROSITE" id="PS50043"/>
    </source>
</evidence>
<keyword evidence="2" id="KW-0067">ATP-binding</keyword>
<dbReference type="InterPro" id="IPR036388">
    <property type="entry name" value="WH-like_DNA-bd_sf"/>
</dbReference>
<evidence type="ECO:0000256" key="1">
    <source>
        <dbReference type="ARBA" id="ARBA00022741"/>
    </source>
</evidence>
<proteinExistence type="predicted"/>
<sequence>MRVASSPSATVLSGSVGALLDVVDAAAPAAGGPRTLVLLGMPGIGKSTTLDALVKAVGERGVGVHRIAADEISRRQPFGLVSGLLGLEPVYPPRSDTADRVLDAVESLCVEGPLTLCADDVHHADADSLALLGRIASATRVLPLTLLIACRPLPVRDALTALLARPDVRVVEVVGLDEAGLAELVRARFAAPPGDELRSFLDSTHGNPFHADVLLDDLERRGRLAVVDGVVTVSGTTEDAPASVQAGARAHLALLDLAARDLLQVLAVWGRPATVEQLAAVTGANPVSLLGPVQAVVSSRVARWTDDEMLTFRHDVYRDVVYADLAPPLRRILHAACATQLHASGGMSTQILGHAGGAADRTEPRSALKVAATELAYAPAQAADLLADAAELAGNGPDADAIAVARAGALAAAGEIGAAESVARERLLLTRDAATRDELTRLRLHAIVSAADTADAIATIDERLAGVHDRAQREALIHLRRWVVVLGGREAIGISPVTGHGNGRRGASGAAALVPSVMDLFLTARCEEALALATEAVDAREAAGSSPWADGATAPIWPPWIALFARGPEAARVLSVAARREAQERGRGWLLPYHLFVAATIDHLSGRWDDAVAELDAGLEAATATGTGWLARPTGALLQIRTCRNELDVAERDLSRWKLRGLPEQFGLPQVGLAEILLGEAHGRASEAAEQARRSWSTTLDGGRLLWALLAGPDVARVALGAGDDELLNRVAADTARVPVGQVTALAPAADLVKAMARRDPDRAMAAATAFRNRGNFVGELAGWEEAAVAAAARGDQDVARTCAVRCRELASVLGAVGVERRIIARLRAHSVRLGVSGARRRPATGWQSLTPTELQVADLVGQGMTSRQIATRLFISPRTVQTHISHSLRKLDLTSRVELATTVARRQA</sequence>
<dbReference type="InterPro" id="IPR003593">
    <property type="entry name" value="AAA+_ATPase"/>
</dbReference>
<gene>
    <name evidence="4" type="ORF">RM445_21805</name>
</gene>
<dbReference type="Gene3D" id="1.10.10.10">
    <property type="entry name" value="Winged helix-like DNA-binding domain superfamily/Winged helix DNA-binding domain"/>
    <property type="match status" value="1"/>
</dbReference>
<keyword evidence="5" id="KW-1185">Reference proteome</keyword>
<dbReference type="SUPFAM" id="SSF52540">
    <property type="entry name" value="P-loop containing nucleoside triphosphate hydrolases"/>
    <property type="match status" value="1"/>
</dbReference>
<dbReference type="InterPro" id="IPR027417">
    <property type="entry name" value="P-loop_NTPase"/>
</dbReference>
<dbReference type="PANTHER" id="PTHR16305:SF28">
    <property type="entry name" value="GUANYLATE CYCLASE DOMAIN-CONTAINING PROTEIN"/>
    <property type="match status" value="1"/>
</dbReference>
<dbReference type="SUPFAM" id="SSF46894">
    <property type="entry name" value="C-terminal effector domain of the bipartite response regulators"/>
    <property type="match status" value="1"/>
</dbReference>
<dbReference type="SMART" id="SM00382">
    <property type="entry name" value="AAA"/>
    <property type="match status" value="1"/>
</dbReference>
<evidence type="ECO:0000313" key="5">
    <source>
        <dbReference type="Proteomes" id="UP001183202"/>
    </source>
</evidence>
<dbReference type="Proteomes" id="UP001183202">
    <property type="component" value="Unassembled WGS sequence"/>
</dbReference>
<dbReference type="PROSITE" id="PS00622">
    <property type="entry name" value="HTH_LUXR_1"/>
    <property type="match status" value="1"/>
</dbReference>
<protein>
    <submittedName>
        <fullName evidence="4">LuxR C-terminal-related transcriptional regulator</fullName>
    </submittedName>
</protein>
<dbReference type="SMART" id="SM00421">
    <property type="entry name" value="HTH_LUXR"/>
    <property type="match status" value="1"/>
</dbReference>
<feature type="domain" description="HTH luxR-type" evidence="3">
    <location>
        <begin position="843"/>
        <end position="908"/>
    </location>
</feature>
<keyword evidence="1" id="KW-0547">Nucleotide-binding</keyword>
<dbReference type="RefSeq" id="WP_311558679.1">
    <property type="nucleotide sequence ID" value="NZ_JAVREJ010000017.1"/>
</dbReference>
<accession>A0ABU2NG06</accession>
<evidence type="ECO:0000313" key="4">
    <source>
        <dbReference type="EMBL" id="MDT0352169.1"/>
    </source>
</evidence>
<organism evidence="4 5">
    <name type="scientific">Pseudonocardia charpentierae</name>
    <dbReference type="NCBI Taxonomy" id="3075545"/>
    <lineage>
        <taxon>Bacteria</taxon>
        <taxon>Bacillati</taxon>
        <taxon>Actinomycetota</taxon>
        <taxon>Actinomycetes</taxon>
        <taxon>Pseudonocardiales</taxon>
        <taxon>Pseudonocardiaceae</taxon>
        <taxon>Pseudonocardia</taxon>
    </lineage>
</organism>
<dbReference type="InterPro" id="IPR000792">
    <property type="entry name" value="Tscrpt_reg_LuxR_C"/>
</dbReference>
<dbReference type="InterPro" id="IPR041664">
    <property type="entry name" value="AAA_16"/>
</dbReference>
<comment type="caution">
    <text evidence="4">The sequence shown here is derived from an EMBL/GenBank/DDBJ whole genome shotgun (WGS) entry which is preliminary data.</text>
</comment>
<dbReference type="PANTHER" id="PTHR16305">
    <property type="entry name" value="TESTICULAR SOLUBLE ADENYLYL CYCLASE"/>
    <property type="match status" value="1"/>
</dbReference>
<dbReference type="PRINTS" id="PR00038">
    <property type="entry name" value="HTHLUXR"/>
</dbReference>
<name>A0ABU2NG06_9PSEU</name>
<dbReference type="CDD" id="cd06170">
    <property type="entry name" value="LuxR_C_like"/>
    <property type="match status" value="1"/>
</dbReference>
<dbReference type="Pfam" id="PF00196">
    <property type="entry name" value="GerE"/>
    <property type="match status" value="1"/>
</dbReference>
<dbReference type="EMBL" id="JAVREJ010000017">
    <property type="protein sequence ID" value="MDT0352169.1"/>
    <property type="molecule type" value="Genomic_DNA"/>
</dbReference>